<gene>
    <name evidence="2" type="ORF">HZH68_000808</name>
</gene>
<dbReference type="Proteomes" id="UP000617340">
    <property type="component" value="Unassembled WGS sequence"/>
</dbReference>
<dbReference type="AlphaFoldDB" id="A0A834U6D5"/>
<sequence>MGQSTIGAPCPSRRKRERKNESRADFEEILSIFSFSFPEPMGSKAPAFLGDVKSFFFLRKENTEVSLLCNAQGHPVPVTRGSQFQLIEPVATRKPKFSTESKITSYERVIDHDTTLLCPAQGFPVPTYRRIVFSCHVPILLFVSLGNLTIVEPVATKKPKFSSDAKFAGYDRVVDQDLTLLCPAQGFPVPTYRGSQFQLIEPVATRKPKFSSDAKKSWYDRVVGQDLTLFCPAQGFPVPTYRKSMLSSMSLKPVGSKAPALTGNLKGGWMENKAGSSIVLTCPAQGYPVPSFSQMLIYSDVFVVPFILEYLELRSLLIIHRNRDEKPVGGKAPALTGDIKMIMILEKKTDGSVVLTCPAQGYPNLIVGFHVYYGSPVPIGNLLEPVGSKAPTLTGGDVKGVWMEKGTNSSVVLQCPAQAYPVPSFRTCWRQSTSIDGQCSWRNDEQPSRLISRVVLSSSGLSQPVGSKAPTFTSELRGGWLKKRANSNTVLTCPAQGHPVPMFRTNVKAYLSSLEPIGTKAPALTGDLKGGWKDKRANSSIVLTCPAQGYPVPSFRVILYPVLEPVGSKAPSILGEKGSLMERRTSTDIVIPCQGQGYPVPTFR</sequence>
<evidence type="ECO:0000313" key="2">
    <source>
        <dbReference type="EMBL" id="KAF7418155.1"/>
    </source>
</evidence>
<evidence type="ECO:0000256" key="1">
    <source>
        <dbReference type="SAM" id="MobiDB-lite"/>
    </source>
</evidence>
<protein>
    <submittedName>
        <fullName evidence="2">Uncharacterized protein</fullName>
    </submittedName>
</protein>
<feature type="region of interest" description="Disordered" evidence="1">
    <location>
        <begin position="1"/>
        <end position="21"/>
    </location>
</feature>
<reference evidence="2" key="1">
    <citation type="journal article" date="2020" name="G3 (Bethesda)">
        <title>High-Quality Assemblies for Three Invasive Social Wasps from the &lt;i&gt;Vespula&lt;/i&gt; Genus.</title>
        <authorList>
            <person name="Harrop T.W.R."/>
            <person name="Guhlin J."/>
            <person name="McLaughlin G.M."/>
            <person name="Permina E."/>
            <person name="Stockwell P."/>
            <person name="Gilligan J."/>
            <person name="Le Lec M.F."/>
            <person name="Gruber M.A.M."/>
            <person name="Quinn O."/>
            <person name="Lovegrove M."/>
            <person name="Duncan E.J."/>
            <person name="Remnant E.J."/>
            <person name="Van Eeckhoven J."/>
            <person name="Graham B."/>
            <person name="Knapp R.A."/>
            <person name="Langford K.W."/>
            <person name="Kronenberg Z."/>
            <person name="Press M.O."/>
            <person name="Eacker S.M."/>
            <person name="Wilson-Rankin E.E."/>
            <person name="Purcell J."/>
            <person name="Lester P.J."/>
            <person name="Dearden P.K."/>
        </authorList>
    </citation>
    <scope>NUCLEOTIDE SEQUENCE</scope>
    <source>
        <strain evidence="2">Linc-1</strain>
    </source>
</reference>
<name>A0A834U6D5_VESGE</name>
<keyword evidence="3" id="KW-1185">Reference proteome</keyword>
<organism evidence="2 3">
    <name type="scientific">Vespula germanica</name>
    <name type="common">German yellow jacket</name>
    <name type="synonym">Paravespula germanica</name>
    <dbReference type="NCBI Taxonomy" id="30212"/>
    <lineage>
        <taxon>Eukaryota</taxon>
        <taxon>Metazoa</taxon>
        <taxon>Ecdysozoa</taxon>
        <taxon>Arthropoda</taxon>
        <taxon>Hexapoda</taxon>
        <taxon>Insecta</taxon>
        <taxon>Pterygota</taxon>
        <taxon>Neoptera</taxon>
        <taxon>Endopterygota</taxon>
        <taxon>Hymenoptera</taxon>
        <taxon>Apocrita</taxon>
        <taxon>Aculeata</taxon>
        <taxon>Vespoidea</taxon>
        <taxon>Vespidae</taxon>
        <taxon>Vespinae</taxon>
        <taxon>Vespula</taxon>
    </lineage>
</organism>
<proteinExistence type="predicted"/>
<evidence type="ECO:0000313" key="3">
    <source>
        <dbReference type="Proteomes" id="UP000617340"/>
    </source>
</evidence>
<accession>A0A834U6D5</accession>
<dbReference type="EMBL" id="JACSDZ010000001">
    <property type="protein sequence ID" value="KAF7418155.1"/>
    <property type="molecule type" value="Genomic_DNA"/>
</dbReference>
<comment type="caution">
    <text evidence="2">The sequence shown here is derived from an EMBL/GenBank/DDBJ whole genome shotgun (WGS) entry which is preliminary data.</text>
</comment>